<evidence type="ECO:0000313" key="3">
    <source>
        <dbReference type="EMBL" id="OBA23290.1"/>
    </source>
</evidence>
<organism evidence="3 4">
    <name type="scientific">Metschnikowia bicuspidata var. bicuspidata NRRL YB-4993</name>
    <dbReference type="NCBI Taxonomy" id="869754"/>
    <lineage>
        <taxon>Eukaryota</taxon>
        <taxon>Fungi</taxon>
        <taxon>Dikarya</taxon>
        <taxon>Ascomycota</taxon>
        <taxon>Saccharomycotina</taxon>
        <taxon>Pichiomycetes</taxon>
        <taxon>Metschnikowiaceae</taxon>
        <taxon>Metschnikowia</taxon>
    </lineage>
</organism>
<protein>
    <submittedName>
        <fullName evidence="3">Uncharacterized protein</fullName>
    </submittedName>
</protein>
<accession>A0A1A0HH18</accession>
<dbReference type="RefSeq" id="XP_018713771.1">
    <property type="nucleotide sequence ID" value="XM_018856933.1"/>
</dbReference>
<evidence type="ECO:0000256" key="2">
    <source>
        <dbReference type="SAM" id="Coils"/>
    </source>
</evidence>
<dbReference type="Pfam" id="PF10046">
    <property type="entry name" value="BLOC1_2"/>
    <property type="match status" value="1"/>
</dbReference>
<dbReference type="OrthoDB" id="244061at2759"/>
<comment type="similarity">
    <text evidence="1">Belongs to the BLOC1S2 family.</text>
</comment>
<gene>
    <name evidence="3" type="ORF">METBIDRAFT_37960</name>
</gene>
<proteinExistence type="inferred from homology"/>
<dbReference type="AlphaFoldDB" id="A0A1A0HH18"/>
<name>A0A1A0HH18_9ASCO</name>
<dbReference type="InterPro" id="IPR019269">
    <property type="entry name" value="BLOC1_su2"/>
</dbReference>
<sequence>MALAPKDTGRLVAHALTLAQKVVDADTEVSTIDLQLLSNLNTNQFLNYINLDQQLSTLEQDTEKLAVYKQEVVLLTLDLDQIERQVDALMNVTNELLSWCNELAATKQNK</sequence>
<reference evidence="3 4" key="1">
    <citation type="submission" date="2016-05" db="EMBL/GenBank/DDBJ databases">
        <title>Comparative genomics of biotechnologically important yeasts.</title>
        <authorList>
            <consortium name="DOE Joint Genome Institute"/>
            <person name="Riley R."/>
            <person name="Haridas S."/>
            <person name="Wolfe K.H."/>
            <person name="Lopes M.R."/>
            <person name="Hittinger C.T."/>
            <person name="Goker M."/>
            <person name="Salamov A."/>
            <person name="Wisecaver J."/>
            <person name="Long T.M."/>
            <person name="Aerts A.L."/>
            <person name="Barry K."/>
            <person name="Choi C."/>
            <person name="Clum A."/>
            <person name="Coughlan A.Y."/>
            <person name="Deshpande S."/>
            <person name="Douglass A.P."/>
            <person name="Hanson S.J."/>
            <person name="Klenk H.-P."/>
            <person name="LaButti K."/>
            <person name="Lapidus A."/>
            <person name="Lindquist E."/>
            <person name="Lipzen A."/>
            <person name="Meier-kolthoff J.P."/>
            <person name="Ohm R.A."/>
            <person name="Otillar R.P."/>
            <person name="Pangilinan J."/>
            <person name="Peng Y."/>
            <person name="Rokas A."/>
            <person name="Rosa C.A."/>
            <person name="Scheuner C."/>
            <person name="Sibirny A.A."/>
            <person name="Slot J.C."/>
            <person name="Stielow J.B."/>
            <person name="Sun H."/>
            <person name="Kurtzman C.P."/>
            <person name="Blackwell M."/>
            <person name="Grigoriev I.V."/>
            <person name="Jeffries T.W."/>
        </authorList>
    </citation>
    <scope>NUCLEOTIDE SEQUENCE [LARGE SCALE GENOMIC DNA]</scope>
    <source>
        <strain evidence="3 4">NRRL YB-4993</strain>
    </source>
</reference>
<evidence type="ECO:0000313" key="4">
    <source>
        <dbReference type="Proteomes" id="UP000092555"/>
    </source>
</evidence>
<comment type="caution">
    <text evidence="3">The sequence shown here is derived from an EMBL/GenBank/DDBJ whole genome shotgun (WGS) entry which is preliminary data.</text>
</comment>
<keyword evidence="2" id="KW-0175">Coiled coil</keyword>
<dbReference type="GeneID" id="30029909"/>
<keyword evidence="4" id="KW-1185">Reference proteome</keyword>
<dbReference type="Proteomes" id="UP000092555">
    <property type="component" value="Unassembled WGS sequence"/>
</dbReference>
<dbReference type="EMBL" id="LXTC01000001">
    <property type="protein sequence ID" value="OBA23290.1"/>
    <property type="molecule type" value="Genomic_DNA"/>
</dbReference>
<evidence type="ECO:0000256" key="1">
    <source>
        <dbReference type="ARBA" id="ARBA00008468"/>
    </source>
</evidence>
<feature type="coiled-coil region" evidence="2">
    <location>
        <begin position="51"/>
        <end position="85"/>
    </location>
</feature>